<evidence type="ECO:0000313" key="6">
    <source>
        <dbReference type="EMBL" id="CAB4007207.1"/>
    </source>
</evidence>
<proteinExistence type="predicted"/>
<dbReference type="CDD" id="cd00637">
    <property type="entry name" value="7tm_classA_rhodopsin-like"/>
    <property type="match status" value="1"/>
</dbReference>
<dbReference type="AlphaFoldDB" id="A0A7D9EFH6"/>
<dbReference type="SMART" id="SM01381">
    <property type="entry name" value="7TM_GPCR_Srsx"/>
    <property type="match status" value="1"/>
</dbReference>
<dbReference type="InterPro" id="IPR000276">
    <property type="entry name" value="GPCR_Rhodpsn"/>
</dbReference>
<reference evidence="6" key="1">
    <citation type="submission" date="2020-04" db="EMBL/GenBank/DDBJ databases">
        <authorList>
            <person name="Alioto T."/>
            <person name="Alioto T."/>
            <person name="Gomez Garrido J."/>
        </authorList>
    </citation>
    <scope>NUCLEOTIDE SEQUENCE</scope>
    <source>
        <strain evidence="6">A484AB</strain>
    </source>
</reference>
<keyword evidence="4" id="KW-1133">Transmembrane helix</keyword>
<keyword evidence="6" id="KW-0675">Receptor</keyword>
<dbReference type="PANTHER" id="PTHR22750">
    <property type="entry name" value="G-PROTEIN COUPLED RECEPTOR"/>
    <property type="match status" value="1"/>
</dbReference>
<dbReference type="Gene3D" id="1.20.1070.10">
    <property type="entry name" value="Rhodopsin 7-helix transmembrane proteins"/>
    <property type="match status" value="1"/>
</dbReference>
<dbReference type="EMBL" id="CACRXK020005728">
    <property type="protein sequence ID" value="CAB4007207.1"/>
    <property type="molecule type" value="Genomic_DNA"/>
</dbReference>
<name>A0A7D9EFH6_PARCT</name>
<evidence type="ECO:0000256" key="4">
    <source>
        <dbReference type="ARBA" id="ARBA00022989"/>
    </source>
</evidence>
<organism evidence="6 7">
    <name type="scientific">Paramuricea clavata</name>
    <name type="common">Red gorgonian</name>
    <name type="synonym">Violescent sea-whip</name>
    <dbReference type="NCBI Taxonomy" id="317549"/>
    <lineage>
        <taxon>Eukaryota</taxon>
        <taxon>Metazoa</taxon>
        <taxon>Cnidaria</taxon>
        <taxon>Anthozoa</taxon>
        <taxon>Octocorallia</taxon>
        <taxon>Malacalcyonacea</taxon>
        <taxon>Plexauridae</taxon>
        <taxon>Paramuricea</taxon>
    </lineage>
</organism>
<comment type="subcellular location">
    <subcellularLocation>
        <location evidence="1">Cell membrane</location>
        <topology evidence="1">Multi-pass membrane protein</topology>
    </subcellularLocation>
</comment>
<evidence type="ECO:0000313" key="7">
    <source>
        <dbReference type="Proteomes" id="UP001152795"/>
    </source>
</evidence>
<evidence type="ECO:0000256" key="5">
    <source>
        <dbReference type="ARBA" id="ARBA00023136"/>
    </source>
</evidence>
<dbReference type="PROSITE" id="PS50262">
    <property type="entry name" value="G_PROTEIN_RECEP_F1_2"/>
    <property type="match status" value="1"/>
</dbReference>
<evidence type="ECO:0000256" key="2">
    <source>
        <dbReference type="ARBA" id="ARBA00022475"/>
    </source>
</evidence>
<keyword evidence="7" id="KW-1185">Reference proteome</keyword>
<comment type="caution">
    <text evidence="6">The sequence shown here is derived from an EMBL/GenBank/DDBJ whole genome shotgun (WGS) entry which is preliminary data.</text>
</comment>
<dbReference type="SUPFAM" id="SSF81321">
    <property type="entry name" value="Family A G protein-coupled receptor-like"/>
    <property type="match status" value="1"/>
</dbReference>
<keyword evidence="2" id="KW-1003">Cell membrane</keyword>
<dbReference type="Pfam" id="PF00001">
    <property type="entry name" value="7tm_1"/>
    <property type="match status" value="1"/>
</dbReference>
<evidence type="ECO:0000256" key="1">
    <source>
        <dbReference type="ARBA" id="ARBA00004651"/>
    </source>
</evidence>
<dbReference type="Proteomes" id="UP001152795">
    <property type="component" value="Unassembled WGS sequence"/>
</dbReference>
<accession>A0A7D9EFH6</accession>
<gene>
    <name evidence="6" type="ORF">PACLA_8A003763</name>
</gene>
<evidence type="ECO:0000256" key="3">
    <source>
        <dbReference type="ARBA" id="ARBA00022692"/>
    </source>
</evidence>
<keyword evidence="5" id="KW-0472">Membrane</keyword>
<dbReference type="GO" id="GO:0004930">
    <property type="term" value="F:G protein-coupled receptor activity"/>
    <property type="evidence" value="ECO:0007669"/>
    <property type="project" value="InterPro"/>
</dbReference>
<protein>
    <submittedName>
        <fullName evidence="6">Melanocortin receptor 5</fullName>
    </submittedName>
</protein>
<keyword evidence="3" id="KW-0812">Transmembrane</keyword>
<dbReference type="GO" id="GO:0005886">
    <property type="term" value="C:plasma membrane"/>
    <property type="evidence" value="ECO:0007669"/>
    <property type="project" value="UniProtKB-SubCell"/>
</dbReference>
<dbReference type="InterPro" id="IPR017452">
    <property type="entry name" value="GPCR_Rhodpsn_7TM"/>
</dbReference>
<dbReference type="PRINTS" id="PR00237">
    <property type="entry name" value="GPCRRHODOPSN"/>
</dbReference>
<sequence length="294" mass="33737">MPSTGVQSNEVLSYIFGILAIVLNGILSASMYKERKRIFVTRISFLVASLAFADCLNGLFLIILRQPIKEIEYKSDALLLIQQPLTWIAFCASLLTVILMAAERLLIVTLPMEWSTLLTIPRTLLCILAVWLLSIGCGVAIHYRRYYVQFVMCLIVEISALFLIATHIYIVWMLQRREIHRMVVNQNPSKDTPGLPTPPNKNSAHRKVTMVVTILLSVLIVTCVPYFVIIQMFVINNTFDKTVAENVNLEIYDRAFVYTFALLYVNFFMNPIIYAWRLRMYRKAFYSLVGRSTS</sequence>